<gene>
    <name evidence="7" type="ORF">GL300_02640</name>
</gene>
<evidence type="ECO:0000256" key="5">
    <source>
        <dbReference type="ARBA" id="ARBA00022840"/>
    </source>
</evidence>
<keyword evidence="2 7" id="KW-0808">Transferase</keyword>
<evidence type="ECO:0000313" key="7">
    <source>
        <dbReference type="EMBL" id="MTH58104.1"/>
    </source>
</evidence>
<dbReference type="Gene3D" id="3.40.1190.20">
    <property type="match status" value="1"/>
</dbReference>
<dbReference type="PANTHER" id="PTHR10534">
    <property type="entry name" value="PYRIDOXAL KINASE"/>
    <property type="match status" value="1"/>
</dbReference>
<keyword evidence="5" id="KW-0067">ATP-binding</keyword>
<keyword evidence="3" id="KW-0547">Nucleotide-binding</keyword>
<feature type="domain" description="Pyridoxamine kinase/Phosphomethylpyrimidine kinase" evidence="6">
    <location>
        <begin position="79"/>
        <end position="263"/>
    </location>
</feature>
<evidence type="ECO:0000256" key="2">
    <source>
        <dbReference type="ARBA" id="ARBA00022679"/>
    </source>
</evidence>
<dbReference type="CDD" id="cd01173">
    <property type="entry name" value="pyridoxal_pyridoxamine_kinase"/>
    <property type="match status" value="1"/>
</dbReference>
<keyword evidence="8" id="KW-1185">Reference proteome</keyword>
<dbReference type="SUPFAM" id="SSF53613">
    <property type="entry name" value="Ribokinase-like"/>
    <property type="match status" value="1"/>
</dbReference>
<dbReference type="InterPro" id="IPR004625">
    <property type="entry name" value="PyrdxlKinase"/>
</dbReference>
<dbReference type="EC" id="2.7.1.35" evidence="1"/>
<evidence type="ECO:0000256" key="1">
    <source>
        <dbReference type="ARBA" id="ARBA00012104"/>
    </source>
</evidence>
<accession>A0A844HI21</accession>
<dbReference type="RefSeq" id="WP_155038008.1">
    <property type="nucleotide sequence ID" value="NZ_JBHGCD010000001.1"/>
</dbReference>
<evidence type="ECO:0000259" key="6">
    <source>
        <dbReference type="Pfam" id="PF08543"/>
    </source>
</evidence>
<name>A0A844HI21_9RHOB</name>
<dbReference type="GO" id="GO:0005524">
    <property type="term" value="F:ATP binding"/>
    <property type="evidence" value="ECO:0007669"/>
    <property type="project" value="UniProtKB-KW"/>
</dbReference>
<keyword evidence="4 7" id="KW-0418">Kinase</keyword>
<proteinExistence type="predicted"/>
<evidence type="ECO:0000313" key="8">
    <source>
        <dbReference type="Proteomes" id="UP000449846"/>
    </source>
</evidence>
<reference evidence="7 8" key="1">
    <citation type="submission" date="2019-11" db="EMBL/GenBank/DDBJ databases">
        <authorList>
            <person name="Dong K."/>
        </authorList>
    </citation>
    <scope>NUCLEOTIDE SEQUENCE [LARGE SCALE GENOMIC DNA]</scope>
    <source>
        <strain evidence="7 8">NBRC 112902</strain>
    </source>
</reference>
<dbReference type="AlphaFoldDB" id="A0A844HI21"/>
<comment type="caution">
    <text evidence="7">The sequence shown here is derived from an EMBL/GenBank/DDBJ whole genome shotgun (WGS) entry which is preliminary data.</text>
</comment>
<dbReference type="OrthoDB" id="9800808at2"/>
<dbReference type="InterPro" id="IPR013749">
    <property type="entry name" value="PM/HMP-P_kinase-1"/>
</dbReference>
<dbReference type="Pfam" id="PF08543">
    <property type="entry name" value="Phos_pyr_kin"/>
    <property type="match status" value="1"/>
</dbReference>
<dbReference type="PANTHER" id="PTHR10534:SF2">
    <property type="entry name" value="PYRIDOXAL KINASE"/>
    <property type="match status" value="1"/>
</dbReference>
<dbReference type="GO" id="GO:0005829">
    <property type="term" value="C:cytosol"/>
    <property type="evidence" value="ECO:0007669"/>
    <property type="project" value="TreeGrafter"/>
</dbReference>
<dbReference type="GO" id="GO:0009443">
    <property type="term" value="P:pyridoxal 5'-phosphate salvage"/>
    <property type="evidence" value="ECO:0007669"/>
    <property type="project" value="InterPro"/>
</dbReference>
<organism evidence="7 8">
    <name type="scientific">Paracoccus litorisediminis</name>
    <dbReference type="NCBI Taxonomy" id="2006130"/>
    <lineage>
        <taxon>Bacteria</taxon>
        <taxon>Pseudomonadati</taxon>
        <taxon>Pseudomonadota</taxon>
        <taxon>Alphaproteobacteria</taxon>
        <taxon>Rhodobacterales</taxon>
        <taxon>Paracoccaceae</taxon>
        <taxon>Paracoccus</taxon>
    </lineage>
</organism>
<dbReference type="NCBIfam" id="TIGR00687">
    <property type="entry name" value="pyridox_kin"/>
    <property type="match status" value="1"/>
</dbReference>
<dbReference type="GO" id="GO:0008478">
    <property type="term" value="F:pyridoxal kinase activity"/>
    <property type="evidence" value="ECO:0007669"/>
    <property type="project" value="UniProtKB-EC"/>
</dbReference>
<protein>
    <recommendedName>
        <fullName evidence="1">pyridoxal kinase</fullName>
        <ecNumber evidence="1">2.7.1.35</ecNumber>
    </recommendedName>
</protein>
<dbReference type="Proteomes" id="UP000449846">
    <property type="component" value="Unassembled WGS sequence"/>
</dbReference>
<sequence length="278" mass="29062">MIPPLVISIQSQVVLGHVGNSAAVFPMQAAGLEVAQIPTVVFSNTPDYPTLRGRAMPADFFADLLRGAWERGLPQRAAYIVTGYIGSVEVAGLVAEFVARAKAENPALVYLCDPVMGDDAPGLYVPEAIAAVLKDGLLPLADIASPNPFEIGYLTGRQIAVLDDLPRAFADLRMAPGARLIATGCQLQDTPEGMLESVVLGPDGLSRHPVPRLPVAMAGTGDLFAGLITAALGRGRDLAQAVEFAQAQTSRALARAASLGAKEVVLSDPDFRAALLTL</sequence>
<dbReference type="InterPro" id="IPR029056">
    <property type="entry name" value="Ribokinase-like"/>
</dbReference>
<evidence type="ECO:0000256" key="3">
    <source>
        <dbReference type="ARBA" id="ARBA00022741"/>
    </source>
</evidence>
<evidence type="ECO:0000256" key="4">
    <source>
        <dbReference type="ARBA" id="ARBA00022777"/>
    </source>
</evidence>
<dbReference type="EMBL" id="WMIG01000001">
    <property type="protein sequence ID" value="MTH58104.1"/>
    <property type="molecule type" value="Genomic_DNA"/>
</dbReference>